<evidence type="ECO:0000313" key="1">
    <source>
        <dbReference type="EMBL" id="AOM83871.1"/>
    </source>
</evidence>
<accession>A0A1D7QXY1</accession>
<dbReference type="AlphaFoldDB" id="A0A1D7QXY1"/>
<reference evidence="1 2" key="1">
    <citation type="submission" date="2015-08" db="EMBL/GenBank/DDBJ databases">
        <title>The complete genome sequence of Bacillus beveridgei MLTeJB.</title>
        <authorList>
            <person name="Hanson T.E."/>
            <person name="Mesa C."/>
            <person name="Basesman S.M."/>
            <person name="Oremland R.S."/>
        </authorList>
    </citation>
    <scope>NUCLEOTIDE SEQUENCE [LARGE SCALE GENOMIC DNA]</scope>
    <source>
        <strain evidence="1 2">MLTeJB</strain>
    </source>
</reference>
<gene>
    <name evidence="1" type="ORF">BBEV_2532</name>
</gene>
<dbReference type="Proteomes" id="UP000094463">
    <property type="component" value="Chromosome"/>
</dbReference>
<dbReference type="EMBL" id="CP012502">
    <property type="protein sequence ID" value="AOM83871.1"/>
    <property type="molecule type" value="Genomic_DNA"/>
</dbReference>
<sequence length="101" mass="11616">MAVIPVGSFSSRENFNVSENKRTDTGTSYCFTNKGGHRLWKEKRSHSLFSCFSQAYLSAYLSLHHCFDKQLKNPKHHAFQDPPERLFQSGESTDAMDCFTF</sequence>
<name>A0A1D7QXY1_9BACI</name>
<dbReference type="KEGG" id="bbev:BBEV_2532"/>
<keyword evidence="2" id="KW-1185">Reference proteome</keyword>
<protein>
    <submittedName>
        <fullName evidence="1">Uncharacterized protein</fullName>
    </submittedName>
</protein>
<organism evidence="1 2">
    <name type="scientific">Salisediminibacterium beveridgei</name>
    <dbReference type="NCBI Taxonomy" id="632773"/>
    <lineage>
        <taxon>Bacteria</taxon>
        <taxon>Bacillati</taxon>
        <taxon>Bacillota</taxon>
        <taxon>Bacilli</taxon>
        <taxon>Bacillales</taxon>
        <taxon>Bacillaceae</taxon>
        <taxon>Salisediminibacterium</taxon>
    </lineage>
</organism>
<proteinExistence type="predicted"/>
<evidence type="ECO:0000313" key="2">
    <source>
        <dbReference type="Proteomes" id="UP000094463"/>
    </source>
</evidence>